<dbReference type="EMBL" id="JACEZT010000007">
    <property type="protein sequence ID" value="MBA5637961.1"/>
    <property type="molecule type" value="Genomic_DNA"/>
</dbReference>
<accession>A0A7W2IBW7</accession>
<evidence type="ECO:0000313" key="3">
    <source>
        <dbReference type="Proteomes" id="UP000534388"/>
    </source>
</evidence>
<sequence>MMDNSDQRRQFVGELWRRFEALQQWAIDNWPDTQHPLSSADFVEARKEILALADARHPVPGRHVPEPSEGGPQYEDVTPTPWP</sequence>
<dbReference type="AlphaFoldDB" id="A0A7W2IBW7"/>
<gene>
    <name evidence="2" type="ORF">H3H37_12940</name>
</gene>
<evidence type="ECO:0000256" key="1">
    <source>
        <dbReference type="SAM" id="MobiDB-lite"/>
    </source>
</evidence>
<comment type="caution">
    <text evidence="2">The sequence shown here is derived from an EMBL/GenBank/DDBJ whole genome shotgun (WGS) entry which is preliminary data.</text>
</comment>
<dbReference type="RefSeq" id="WP_182163037.1">
    <property type="nucleotide sequence ID" value="NZ_JACEZT010000007.1"/>
</dbReference>
<evidence type="ECO:0000313" key="2">
    <source>
        <dbReference type="EMBL" id="MBA5637961.1"/>
    </source>
</evidence>
<proteinExistence type="predicted"/>
<protein>
    <submittedName>
        <fullName evidence="2">Uncharacterized protein</fullName>
    </submittedName>
</protein>
<keyword evidence="3" id="KW-1185">Reference proteome</keyword>
<reference evidence="2 3" key="1">
    <citation type="submission" date="2020-07" db="EMBL/GenBank/DDBJ databases">
        <title>Novel species isolated from subtropical streams in China.</title>
        <authorList>
            <person name="Lu H."/>
        </authorList>
    </citation>
    <scope>NUCLEOTIDE SEQUENCE [LARGE SCALE GENOMIC DNA]</scope>
    <source>
        <strain evidence="2 3">LX20W</strain>
    </source>
</reference>
<organism evidence="2 3">
    <name type="scientific">Rugamonas brunnea</name>
    <dbReference type="NCBI Taxonomy" id="2758569"/>
    <lineage>
        <taxon>Bacteria</taxon>
        <taxon>Pseudomonadati</taxon>
        <taxon>Pseudomonadota</taxon>
        <taxon>Betaproteobacteria</taxon>
        <taxon>Burkholderiales</taxon>
        <taxon>Oxalobacteraceae</taxon>
        <taxon>Telluria group</taxon>
        <taxon>Rugamonas</taxon>
    </lineage>
</organism>
<feature type="region of interest" description="Disordered" evidence="1">
    <location>
        <begin position="54"/>
        <end position="83"/>
    </location>
</feature>
<dbReference type="Proteomes" id="UP000534388">
    <property type="component" value="Unassembled WGS sequence"/>
</dbReference>
<name>A0A7W2IBW7_9BURK</name>